<keyword evidence="2" id="KW-0378">Hydrolase</keyword>
<reference evidence="2 3" key="1">
    <citation type="submission" date="2023-07" db="EMBL/GenBank/DDBJ databases">
        <title>Sequencing the genomes of 1000 actinobacteria strains.</title>
        <authorList>
            <person name="Klenk H.-P."/>
        </authorList>
    </citation>
    <scope>NUCLEOTIDE SEQUENCE [LARGE SCALE GENOMIC DNA]</scope>
    <source>
        <strain evidence="2 3">DSM 14555</strain>
    </source>
</reference>
<dbReference type="GO" id="GO:0004519">
    <property type="term" value="F:endonuclease activity"/>
    <property type="evidence" value="ECO:0007669"/>
    <property type="project" value="UniProtKB-KW"/>
</dbReference>
<protein>
    <submittedName>
        <fullName evidence="2">Very-short-patch-repair endonuclease</fullName>
    </submittedName>
</protein>
<comment type="caution">
    <text evidence="2">The sequence shown here is derived from an EMBL/GenBank/DDBJ whole genome shotgun (WGS) entry which is preliminary data.</text>
</comment>
<evidence type="ECO:0000313" key="3">
    <source>
        <dbReference type="Proteomes" id="UP001185069"/>
    </source>
</evidence>
<feature type="domain" description="AbiEi antitoxin N-terminal" evidence="1">
    <location>
        <begin position="4"/>
        <end position="51"/>
    </location>
</feature>
<dbReference type="RefSeq" id="WP_309799146.1">
    <property type="nucleotide sequence ID" value="NZ_BAAAHY010000005.1"/>
</dbReference>
<keyword evidence="3" id="KW-1185">Reference proteome</keyword>
<dbReference type="InterPro" id="IPR025159">
    <property type="entry name" value="AbiEi_N"/>
</dbReference>
<dbReference type="Proteomes" id="UP001185069">
    <property type="component" value="Unassembled WGS sequence"/>
</dbReference>
<organism evidence="2 3">
    <name type="scientific">Arthrobacter russicus</name>
    <dbReference type="NCBI Taxonomy" id="172040"/>
    <lineage>
        <taxon>Bacteria</taxon>
        <taxon>Bacillati</taxon>
        <taxon>Actinomycetota</taxon>
        <taxon>Actinomycetes</taxon>
        <taxon>Micrococcales</taxon>
        <taxon>Micrococcaceae</taxon>
        <taxon>Arthrobacter</taxon>
    </lineage>
</organism>
<dbReference type="Pfam" id="PF13338">
    <property type="entry name" value="AbiEi_4"/>
    <property type="match status" value="1"/>
</dbReference>
<dbReference type="EMBL" id="JAVDQF010000001">
    <property type="protein sequence ID" value="MDR6270221.1"/>
    <property type="molecule type" value="Genomic_DNA"/>
</dbReference>
<sequence length="269" mass="29945">MQSRVREIAQSQGGVLRRLELLRAGISLTTIQEAVDSGILLRHPRGVYALPEASDWWVEARRRGAELGCVSAADARGLWVLHRPGQVHAAVTNSRISGPFVKHRSRARCSLLEVVLQCLRCLPELEALVVAESSVALRRLSLAELRAATVGHRNARIRSIVDRINPASESILETVARYLLENAGYQVQVQKYVPGIGRLDLLVDGVLGVELDGREHHSSAHAFDEDRRRNNQCVINGIPTLRIKYSLLIFHAEEFLALVAQAMQPRNRQ</sequence>
<evidence type="ECO:0000259" key="1">
    <source>
        <dbReference type="Pfam" id="PF13338"/>
    </source>
</evidence>
<keyword evidence="2" id="KW-0255">Endonuclease</keyword>
<dbReference type="Gene3D" id="3.40.960.10">
    <property type="entry name" value="VSR Endonuclease"/>
    <property type="match status" value="1"/>
</dbReference>
<keyword evidence="2" id="KW-0540">Nuclease</keyword>
<gene>
    <name evidence="2" type="ORF">JOE69_002459</name>
</gene>
<proteinExistence type="predicted"/>
<name>A0ABU1JCR3_9MICC</name>
<accession>A0ABU1JCR3</accession>
<evidence type="ECO:0000313" key="2">
    <source>
        <dbReference type="EMBL" id="MDR6270221.1"/>
    </source>
</evidence>